<proteinExistence type="predicted"/>
<dbReference type="AlphaFoldDB" id="A0A2P5AXA6"/>
<keyword evidence="2" id="KW-1185">Reference proteome</keyword>
<comment type="caution">
    <text evidence="1">The sequence shown here is derived from an EMBL/GenBank/DDBJ whole genome shotgun (WGS) entry which is preliminary data.</text>
</comment>
<accession>A0A2P5AXA6</accession>
<dbReference type="OrthoDB" id="10448292at2759"/>
<dbReference type="EMBL" id="JXTB01000421">
    <property type="protein sequence ID" value="PON41165.1"/>
    <property type="molecule type" value="Genomic_DNA"/>
</dbReference>
<dbReference type="Proteomes" id="UP000237105">
    <property type="component" value="Unassembled WGS sequence"/>
</dbReference>
<reference evidence="2" key="1">
    <citation type="submission" date="2016-06" db="EMBL/GenBank/DDBJ databases">
        <title>Parallel loss of symbiosis genes in relatives of nitrogen-fixing non-legume Parasponia.</title>
        <authorList>
            <person name="Van Velzen R."/>
            <person name="Holmer R."/>
            <person name="Bu F."/>
            <person name="Rutten L."/>
            <person name="Van Zeijl A."/>
            <person name="Liu W."/>
            <person name="Santuari L."/>
            <person name="Cao Q."/>
            <person name="Sharma T."/>
            <person name="Shen D."/>
            <person name="Roswanjaya Y."/>
            <person name="Wardhani T."/>
            <person name="Kalhor M.S."/>
            <person name="Jansen J."/>
            <person name="Van den Hoogen J."/>
            <person name="Gungor B."/>
            <person name="Hartog M."/>
            <person name="Hontelez J."/>
            <person name="Verver J."/>
            <person name="Yang W.-C."/>
            <person name="Schijlen E."/>
            <person name="Repin R."/>
            <person name="Schilthuizen M."/>
            <person name="Schranz E."/>
            <person name="Heidstra R."/>
            <person name="Miyata K."/>
            <person name="Fedorova E."/>
            <person name="Kohlen W."/>
            <person name="Bisseling T."/>
            <person name="Smit S."/>
            <person name="Geurts R."/>
        </authorList>
    </citation>
    <scope>NUCLEOTIDE SEQUENCE [LARGE SCALE GENOMIC DNA]</scope>
    <source>
        <strain evidence="2">cv. WU1-14</strain>
    </source>
</reference>
<evidence type="ECO:0000313" key="2">
    <source>
        <dbReference type="Proteomes" id="UP000237105"/>
    </source>
</evidence>
<evidence type="ECO:0000313" key="1">
    <source>
        <dbReference type="EMBL" id="PON41165.1"/>
    </source>
</evidence>
<protein>
    <submittedName>
        <fullName evidence="1">Uncharacterized protein</fullName>
    </submittedName>
</protein>
<sequence length="214" mass="23899">MVAGSGRVRLASGADGLGADNNADHGGTNEVEELVVDALHQNVFSAPWLLLLVLMLILVKPHGNKHAPACTVLKHYVENLIICCSILDPPTKKIEREFLITIQKKRHRSSHLWLSSDLSTTRCELTVLPETFIGHHQQLSENSIEGCLELLVTDDDSHHHLISNQAQYSNEDQQDEVVIQFETLIQSNRIVNEYLIKFTELASIALGPCMSKKY</sequence>
<gene>
    <name evidence="1" type="ORF">PanWU01x14_291430</name>
</gene>
<organism evidence="1 2">
    <name type="scientific">Parasponia andersonii</name>
    <name type="common">Sponia andersonii</name>
    <dbReference type="NCBI Taxonomy" id="3476"/>
    <lineage>
        <taxon>Eukaryota</taxon>
        <taxon>Viridiplantae</taxon>
        <taxon>Streptophyta</taxon>
        <taxon>Embryophyta</taxon>
        <taxon>Tracheophyta</taxon>
        <taxon>Spermatophyta</taxon>
        <taxon>Magnoliopsida</taxon>
        <taxon>eudicotyledons</taxon>
        <taxon>Gunneridae</taxon>
        <taxon>Pentapetalae</taxon>
        <taxon>rosids</taxon>
        <taxon>fabids</taxon>
        <taxon>Rosales</taxon>
        <taxon>Cannabaceae</taxon>
        <taxon>Parasponia</taxon>
    </lineage>
</organism>
<name>A0A2P5AXA6_PARAD</name>